<dbReference type="SUPFAM" id="SSF159888">
    <property type="entry name" value="YdhG-like"/>
    <property type="match status" value="1"/>
</dbReference>
<dbReference type="InterPro" id="IPR014922">
    <property type="entry name" value="YdhG-like"/>
</dbReference>
<evidence type="ECO:0000313" key="2">
    <source>
        <dbReference type="EMBL" id="GAA1871461.1"/>
    </source>
</evidence>
<accession>A0ABN2NJA9</accession>
<evidence type="ECO:0000259" key="1">
    <source>
        <dbReference type="Pfam" id="PF08818"/>
    </source>
</evidence>
<dbReference type="EMBL" id="BAAAQK010000025">
    <property type="protein sequence ID" value="GAA1871461.1"/>
    <property type="molecule type" value="Genomic_DNA"/>
</dbReference>
<dbReference type="Proteomes" id="UP001500449">
    <property type="component" value="Unassembled WGS sequence"/>
</dbReference>
<proteinExistence type="predicted"/>
<protein>
    <submittedName>
        <fullName evidence="2">DUF1801 domain-containing protein</fullName>
    </submittedName>
</protein>
<sequence>MVRGGRGTAPERLRAPTLTGMSDASAEIDTLIATHDDWRGALLAECRRIILDVDPGIVEEWKYMGAPVWSLGGTLIVGNIFAKKVKLGFLWGASLHDPEGLFNGELGGKQRRSYEFAEGDTVNEAGLAGLVREAIAHNQAKKR</sequence>
<organism evidence="2 3">
    <name type="scientific">Pseudonocardia ailaonensis</name>
    <dbReference type="NCBI Taxonomy" id="367279"/>
    <lineage>
        <taxon>Bacteria</taxon>
        <taxon>Bacillati</taxon>
        <taxon>Actinomycetota</taxon>
        <taxon>Actinomycetes</taxon>
        <taxon>Pseudonocardiales</taxon>
        <taxon>Pseudonocardiaceae</taxon>
        <taxon>Pseudonocardia</taxon>
    </lineage>
</organism>
<keyword evidence="3" id="KW-1185">Reference proteome</keyword>
<gene>
    <name evidence="2" type="ORF">GCM10009836_60350</name>
</gene>
<name>A0ABN2NJA9_9PSEU</name>
<dbReference type="Pfam" id="PF08818">
    <property type="entry name" value="DUF1801"/>
    <property type="match status" value="1"/>
</dbReference>
<reference evidence="2 3" key="1">
    <citation type="journal article" date="2019" name="Int. J. Syst. Evol. Microbiol.">
        <title>The Global Catalogue of Microorganisms (GCM) 10K type strain sequencing project: providing services to taxonomists for standard genome sequencing and annotation.</title>
        <authorList>
            <consortium name="The Broad Institute Genomics Platform"/>
            <consortium name="The Broad Institute Genome Sequencing Center for Infectious Disease"/>
            <person name="Wu L."/>
            <person name="Ma J."/>
        </authorList>
    </citation>
    <scope>NUCLEOTIDE SEQUENCE [LARGE SCALE GENOMIC DNA]</scope>
    <source>
        <strain evidence="2 3">JCM 16009</strain>
    </source>
</reference>
<evidence type="ECO:0000313" key="3">
    <source>
        <dbReference type="Proteomes" id="UP001500449"/>
    </source>
</evidence>
<comment type="caution">
    <text evidence="2">The sequence shown here is derived from an EMBL/GenBank/DDBJ whole genome shotgun (WGS) entry which is preliminary data.</text>
</comment>
<feature type="domain" description="YdhG-like" evidence="1">
    <location>
        <begin position="40"/>
        <end position="135"/>
    </location>
</feature>